<dbReference type="Gene3D" id="3.10.20.90">
    <property type="entry name" value="Phosphatidylinositol 3-kinase Catalytic Subunit, Chain A, domain 1"/>
    <property type="match status" value="1"/>
</dbReference>
<evidence type="ECO:0000313" key="2">
    <source>
        <dbReference type="EMBL" id="KAK5696692.1"/>
    </source>
</evidence>
<dbReference type="CDD" id="cd01763">
    <property type="entry name" value="Ubl_SUMO_like"/>
    <property type="match status" value="1"/>
</dbReference>
<dbReference type="AlphaFoldDB" id="A0AAN7WDT7"/>
<evidence type="ECO:0000259" key="1">
    <source>
        <dbReference type="PROSITE" id="PS50053"/>
    </source>
</evidence>
<reference evidence="2" key="1">
    <citation type="submission" date="2023-08" db="EMBL/GenBank/DDBJ databases">
        <title>Black Yeasts Isolated from many extreme environments.</title>
        <authorList>
            <person name="Coleine C."/>
            <person name="Stajich J.E."/>
            <person name="Selbmann L."/>
        </authorList>
    </citation>
    <scope>NUCLEOTIDE SEQUENCE</scope>
    <source>
        <strain evidence="2">CCFEE 5810</strain>
    </source>
</reference>
<dbReference type="InterPro" id="IPR029071">
    <property type="entry name" value="Ubiquitin-like_domsf"/>
</dbReference>
<name>A0AAN7WDT7_9PEZI</name>
<dbReference type="PANTHER" id="PTHR10562">
    <property type="entry name" value="SMALL UBIQUITIN-RELATED MODIFIER"/>
    <property type="match status" value="1"/>
</dbReference>
<comment type="caution">
    <text evidence="2">The sequence shown here is derived from an EMBL/GenBank/DDBJ whole genome shotgun (WGS) entry which is preliminary data.</text>
</comment>
<sequence length="225" mass="25190">MVSSSYDPERFDGSLENTHRITPAKDRLVTVVIRDNRDHNGAGMIFEVKYFGTLENPFNHFKAACCKTCKPMDGMRFRMENKAVLSTDTPATLNLRHNTTTIIRVFFAVPGLMCHACKSKGFPKSNGVIKPGTPVLAPVLMSPPSPFDAVTLVLEDQTGYAMNVKTVSTHGFEFVMQEYAQQAVRERELLRFIFDGEKLSPTDTPKEMGCIDNDRIEVFFEQLGG</sequence>
<proteinExistence type="predicted"/>
<organism evidence="2 3">
    <name type="scientific">Elasticomyces elasticus</name>
    <dbReference type="NCBI Taxonomy" id="574655"/>
    <lineage>
        <taxon>Eukaryota</taxon>
        <taxon>Fungi</taxon>
        <taxon>Dikarya</taxon>
        <taxon>Ascomycota</taxon>
        <taxon>Pezizomycotina</taxon>
        <taxon>Dothideomycetes</taxon>
        <taxon>Dothideomycetidae</taxon>
        <taxon>Mycosphaerellales</taxon>
        <taxon>Teratosphaeriaceae</taxon>
        <taxon>Elasticomyces</taxon>
    </lineage>
</organism>
<gene>
    <name evidence="2" type="primary">SMT3_2</name>
    <name evidence="2" type="ORF">LTR97_007996</name>
</gene>
<evidence type="ECO:0000313" key="3">
    <source>
        <dbReference type="Proteomes" id="UP001310594"/>
    </source>
</evidence>
<dbReference type="SUPFAM" id="SSF54236">
    <property type="entry name" value="Ubiquitin-like"/>
    <property type="match status" value="1"/>
</dbReference>
<accession>A0AAN7WDT7</accession>
<dbReference type="Pfam" id="PF11976">
    <property type="entry name" value="Rad60-SLD"/>
    <property type="match status" value="1"/>
</dbReference>
<dbReference type="InterPro" id="IPR022617">
    <property type="entry name" value="Rad60/SUMO-like_dom"/>
</dbReference>
<feature type="domain" description="Ubiquitin-like" evidence="1">
    <location>
        <begin position="150"/>
        <end position="225"/>
    </location>
</feature>
<dbReference type="InterPro" id="IPR000626">
    <property type="entry name" value="Ubiquitin-like_dom"/>
</dbReference>
<protein>
    <submittedName>
        <fullName evidence="2">SUMO protein smt3</fullName>
    </submittedName>
</protein>
<dbReference type="EMBL" id="JAVRQU010000012">
    <property type="protein sequence ID" value="KAK5696692.1"/>
    <property type="molecule type" value="Genomic_DNA"/>
</dbReference>
<dbReference type="PROSITE" id="PS50053">
    <property type="entry name" value="UBIQUITIN_2"/>
    <property type="match status" value="1"/>
</dbReference>
<dbReference type="Proteomes" id="UP001310594">
    <property type="component" value="Unassembled WGS sequence"/>
</dbReference>